<dbReference type="Proteomes" id="UP000220639">
    <property type="component" value="Unassembled WGS sequence"/>
</dbReference>
<dbReference type="AlphaFoldDB" id="A0A285B2T7"/>
<name>A0A285B2T7_9ENTR</name>
<dbReference type="InterPro" id="IPR021306">
    <property type="entry name" value="DUF2878"/>
</dbReference>
<feature type="transmembrane region" description="Helical" evidence="1">
    <location>
        <begin position="107"/>
        <end position="126"/>
    </location>
</feature>
<evidence type="ECO:0000313" key="2">
    <source>
        <dbReference type="EMBL" id="SNU35281.1"/>
    </source>
</evidence>
<feature type="transmembrane region" description="Helical" evidence="1">
    <location>
        <begin position="132"/>
        <end position="153"/>
    </location>
</feature>
<gene>
    <name evidence="2" type="ORF">KOSB73_260005</name>
</gene>
<dbReference type="RefSeq" id="WP_098140626.1">
    <property type="nucleotide sequence ID" value="NZ_CABGMV010000004.1"/>
</dbReference>
<protein>
    <recommendedName>
        <fullName evidence="4">DUF2878 domain-containing protein</fullName>
    </recommendedName>
</protein>
<keyword evidence="1" id="KW-0812">Transmembrane</keyword>
<organism evidence="2 3">
    <name type="scientific">Klebsiella grimontii</name>
    <dbReference type="NCBI Taxonomy" id="2058152"/>
    <lineage>
        <taxon>Bacteria</taxon>
        <taxon>Pseudomonadati</taxon>
        <taxon>Pseudomonadota</taxon>
        <taxon>Gammaproteobacteria</taxon>
        <taxon>Enterobacterales</taxon>
        <taxon>Enterobacteriaceae</taxon>
        <taxon>Klebsiella/Raoultella group</taxon>
        <taxon>Klebsiella</taxon>
    </lineage>
</organism>
<keyword evidence="1" id="KW-1133">Transmembrane helix</keyword>
<feature type="transmembrane region" description="Helical" evidence="1">
    <location>
        <begin position="7"/>
        <end position="23"/>
    </location>
</feature>
<evidence type="ECO:0008006" key="4">
    <source>
        <dbReference type="Google" id="ProtNLM"/>
    </source>
</evidence>
<keyword evidence="1" id="KW-0472">Membrane</keyword>
<feature type="transmembrane region" description="Helical" evidence="1">
    <location>
        <begin position="29"/>
        <end position="44"/>
    </location>
</feature>
<dbReference type="EMBL" id="FZTC01000019">
    <property type="protein sequence ID" value="SNU35281.1"/>
    <property type="molecule type" value="Genomic_DNA"/>
</dbReference>
<accession>A0A285B2T7</accession>
<feature type="transmembrane region" description="Helical" evidence="1">
    <location>
        <begin position="51"/>
        <end position="71"/>
    </location>
</feature>
<proteinExistence type="predicted"/>
<sequence length="161" mass="17494">MNRPASLLLTAIAFDLYWTLVVLFRERGLFIWLALAILCWLRLPPEYRASALLLAAAGCGLDTIWALSGLVDFNGGTLLPLWMAALWLMFAVVWIRLTCAATLPGWLLALAAAFGGPTAYLLGAYLGAMTLLAPTAAVFGAMACGWLAMMLVFHMVMGRRQ</sequence>
<reference evidence="3" key="1">
    <citation type="submission" date="2017-08" db="EMBL/GenBank/DDBJ databases">
        <authorList>
            <person name="Brisse S."/>
        </authorList>
    </citation>
    <scope>NUCLEOTIDE SEQUENCE [LARGE SCALE GENOMIC DNA]</scope>
    <source>
        <strain evidence="3">06D021</strain>
    </source>
</reference>
<dbReference type="Pfam" id="PF11086">
    <property type="entry name" value="DUF2878"/>
    <property type="match status" value="1"/>
</dbReference>
<feature type="transmembrane region" description="Helical" evidence="1">
    <location>
        <begin position="77"/>
        <end position="95"/>
    </location>
</feature>
<evidence type="ECO:0000256" key="1">
    <source>
        <dbReference type="SAM" id="Phobius"/>
    </source>
</evidence>
<evidence type="ECO:0000313" key="3">
    <source>
        <dbReference type="Proteomes" id="UP000220639"/>
    </source>
</evidence>